<dbReference type="InterPro" id="IPR014729">
    <property type="entry name" value="Rossmann-like_a/b/a_fold"/>
</dbReference>
<dbReference type="STRING" id="1569628.A0A316ULA9"/>
<feature type="compositionally biased region" description="Low complexity" evidence="1">
    <location>
        <begin position="1"/>
        <end position="14"/>
    </location>
</feature>
<dbReference type="GO" id="GO:0000309">
    <property type="term" value="F:nicotinamide-nucleotide adenylyltransferase activity"/>
    <property type="evidence" value="ECO:0007669"/>
    <property type="project" value="TreeGrafter"/>
</dbReference>
<dbReference type="GO" id="GO:0005634">
    <property type="term" value="C:nucleus"/>
    <property type="evidence" value="ECO:0007669"/>
    <property type="project" value="TreeGrafter"/>
</dbReference>
<dbReference type="EMBL" id="KZ819677">
    <property type="protein sequence ID" value="PWN25171.1"/>
    <property type="molecule type" value="Genomic_DNA"/>
</dbReference>
<dbReference type="Proteomes" id="UP000245884">
    <property type="component" value="Unassembled WGS sequence"/>
</dbReference>
<dbReference type="OrthoDB" id="5591297at2759"/>
<dbReference type="RefSeq" id="XP_025359783.1">
    <property type="nucleotide sequence ID" value="XM_025506997.1"/>
</dbReference>
<evidence type="ECO:0000313" key="2">
    <source>
        <dbReference type="EMBL" id="PWN25171.1"/>
    </source>
</evidence>
<protein>
    <recommendedName>
        <fullName evidence="4">Nucleotidylyl transferase</fullName>
    </recommendedName>
</protein>
<accession>A0A316ULA9</accession>
<dbReference type="AlphaFoldDB" id="A0A316ULA9"/>
<dbReference type="SUPFAM" id="SSF52374">
    <property type="entry name" value="Nucleotidylyl transferase"/>
    <property type="match status" value="1"/>
</dbReference>
<dbReference type="GO" id="GO:0005737">
    <property type="term" value="C:cytoplasm"/>
    <property type="evidence" value="ECO:0007669"/>
    <property type="project" value="TreeGrafter"/>
</dbReference>
<evidence type="ECO:0000313" key="3">
    <source>
        <dbReference type="Proteomes" id="UP000245884"/>
    </source>
</evidence>
<proteinExistence type="predicted"/>
<reference evidence="2 3" key="1">
    <citation type="journal article" date="2018" name="Mol. Biol. Evol.">
        <title>Broad Genomic Sampling Reveals a Smut Pathogenic Ancestry of the Fungal Clade Ustilaginomycotina.</title>
        <authorList>
            <person name="Kijpornyongpan T."/>
            <person name="Mondo S.J."/>
            <person name="Barry K."/>
            <person name="Sandor L."/>
            <person name="Lee J."/>
            <person name="Lipzen A."/>
            <person name="Pangilinan J."/>
            <person name="LaButti K."/>
            <person name="Hainaut M."/>
            <person name="Henrissat B."/>
            <person name="Grigoriev I.V."/>
            <person name="Spatafora J.W."/>
            <person name="Aime M.C."/>
        </authorList>
    </citation>
    <scope>NUCLEOTIDE SEQUENCE [LARGE SCALE GENOMIC DNA]</scope>
    <source>
        <strain evidence="2 3">MCA 5214</strain>
    </source>
</reference>
<dbReference type="PANTHER" id="PTHR31285">
    <property type="entry name" value="NICOTINAMIDE MONONUCLEOTIDE ADENYLYLTRANSFERASE"/>
    <property type="match status" value="1"/>
</dbReference>
<dbReference type="GeneID" id="37028820"/>
<sequence>MTSGPSTSSSPTTSHNMPLAPALRQQINAGFDSFLKKPPTPRISILYQTKPAWPGAAKGHRPPQIAVIDSSFNPPHLAHLALASSPAILASPSPSHSSPDSVDQYDAHLLLLSSRNADKGMGRPGDASPKQRLEMMTVLARDLEDLLRARGAGEEQVNVAVGVCEEPLMKDKSSLVHEWLKAYRQERGRSNEEGAANALPSSSTSSAPLARLHWVVGWDTLIRFFALKYYPSPSAFDEACHRFFEEEGTTFVCARRGNPSKEELQEEKDFLESDLVRPWVEKMGVAMFELPEEVRHVNSTDARAILTGKGGAEGQQAGEGVKEALVERDGLLSRQMADFVVEEGIYTRE</sequence>
<feature type="region of interest" description="Disordered" evidence="1">
    <location>
        <begin position="1"/>
        <end position="22"/>
    </location>
</feature>
<name>A0A316ULA9_9BASI</name>
<evidence type="ECO:0000256" key="1">
    <source>
        <dbReference type="SAM" id="MobiDB-lite"/>
    </source>
</evidence>
<evidence type="ECO:0008006" key="4">
    <source>
        <dbReference type="Google" id="ProtNLM"/>
    </source>
</evidence>
<keyword evidence="3" id="KW-1185">Reference proteome</keyword>
<organism evidence="2 3">
    <name type="scientific">Jaminaea rosea</name>
    <dbReference type="NCBI Taxonomy" id="1569628"/>
    <lineage>
        <taxon>Eukaryota</taxon>
        <taxon>Fungi</taxon>
        <taxon>Dikarya</taxon>
        <taxon>Basidiomycota</taxon>
        <taxon>Ustilaginomycotina</taxon>
        <taxon>Exobasidiomycetes</taxon>
        <taxon>Microstromatales</taxon>
        <taxon>Microstromatales incertae sedis</taxon>
        <taxon>Jaminaea</taxon>
    </lineage>
</organism>
<dbReference type="PANTHER" id="PTHR31285:SF0">
    <property type="entry name" value="NICOTINAMIDE MONONUCLEOTIDE ADENYLYLTRANSFERASE"/>
    <property type="match status" value="1"/>
</dbReference>
<dbReference type="GO" id="GO:0016887">
    <property type="term" value="F:ATP hydrolysis activity"/>
    <property type="evidence" value="ECO:0007669"/>
    <property type="project" value="TreeGrafter"/>
</dbReference>
<dbReference type="Gene3D" id="3.40.50.620">
    <property type="entry name" value="HUPs"/>
    <property type="match status" value="1"/>
</dbReference>
<gene>
    <name evidence="2" type="ORF">BDZ90DRAFT_234372</name>
</gene>